<reference evidence="3" key="1">
    <citation type="journal article" date="2019" name="Int. J. Syst. Evol. Microbiol.">
        <title>The Global Catalogue of Microorganisms (GCM) 10K type strain sequencing project: providing services to taxonomists for standard genome sequencing and annotation.</title>
        <authorList>
            <consortium name="The Broad Institute Genomics Platform"/>
            <consortium name="The Broad Institute Genome Sequencing Center for Infectious Disease"/>
            <person name="Wu L."/>
            <person name="Ma J."/>
        </authorList>
    </citation>
    <scope>NUCLEOTIDE SEQUENCE [LARGE SCALE GENOMIC DNA]</scope>
    <source>
        <strain evidence="3">JCM 31921</strain>
    </source>
</reference>
<protein>
    <recommendedName>
        <fullName evidence="1">Secretion system C-terminal sorting domain-containing protein</fullName>
    </recommendedName>
</protein>
<keyword evidence="3" id="KW-1185">Reference proteome</keyword>
<dbReference type="Pfam" id="PF18962">
    <property type="entry name" value="Por_Secre_tail"/>
    <property type="match status" value="1"/>
</dbReference>
<gene>
    <name evidence="2" type="ORF">GCM10023092_27070</name>
</gene>
<evidence type="ECO:0000313" key="2">
    <source>
        <dbReference type="EMBL" id="GAA4458571.1"/>
    </source>
</evidence>
<evidence type="ECO:0000259" key="1">
    <source>
        <dbReference type="Pfam" id="PF18962"/>
    </source>
</evidence>
<dbReference type="Proteomes" id="UP001501410">
    <property type="component" value="Unassembled WGS sequence"/>
</dbReference>
<organism evidence="2 3">
    <name type="scientific">Rurimicrobium arvi</name>
    <dbReference type="NCBI Taxonomy" id="2049916"/>
    <lineage>
        <taxon>Bacteria</taxon>
        <taxon>Pseudomonadati</taxon>
        <taxon>Bacteroidota</taxon>
        <taxon>Chitinophagia</taxon>
        <taxon>Chitinophagales</taxon>
        <taxon>Chitinophagaceae</taxon>
        <taxon>Rurimicrobium</taxon>
    </lineage>
</organism>
<dbReference type="NCBIfam" id="TIGR04183">
    <property type="entry name" value="Por_Secre_tail"/>
    <property type="match status" value="1"/>
</dbReference>
<feature type="domain" description="Secretion system C-terminal sorting" evidence="1">
    <location>
        <begin position="440"/>
        <end position="510"/>
    </location>
</feature>
<evidence type="ECO:0000313" key="3">
    <source>
        <dbReference type="Proteomes" id="UP001501410"/>
    </source>
</evidence>
<comment type="caution">
    <text evidence="2">The sequence shown here is derived from an EMBL/GenBank/DDBJ whole genome shotgun (WGS) entry which is preliminary data.</text>
</comment>
<dbReference type="InterPro" id="IPR026444">
    <property type="entry name" value="Secre_tail"/>
</dbReference>
<accession>A0ABP8N0W2</accession>
<proteinExistence type="predicted"/>
<name>A0ABP8N0W2_9BACT</name>
<sequence length="519" mass="56017">MLTLNIVPTLAQDFYKMPARSRPDLFTFYSSNNVNRPPGSDIAGKSVIHIAGVDPTLPMESFGSTAFIIRSFRNDDRFCVCMTGHQAEIFNGGQSPTVPGYVSFNNNIHMDYLGEDDYANGTGYVRINNYSSAYLSHGELVEYFNDLPVGRDAALFLVDKSWFPSENFAALGYDFTPINEQSGGNHYVLGHGWDHPLRLSDYGVFQGGNQNSVDIFTSLPFAFGSSSSGSPLLTRTSGTTVNPLVKGILSMGLTPTFVNEYAVDGIQRSYAYSSGGVFTRISLLESAIRKHCWNKQDSTAISGSGIYKQTVMVSNLKPQLSINQTVSAATDISGSSAAFTKTAVDGKNITQFIANNCVMGGFILPVIYPGTTATPWRVVVSANRVDVNAGFSYTASGTSELDLTTIETYTRSATSRLADAADTASNTSVAGSGAAPGFKLYPNPSPDGVFFLELPATEKDIVYTGSIMSVDGKLVQQLDHMQGGAKASFNLSQQPRGMYLLTVHNAEGRLVFTTKITWQ</sequence>
<dbReference type="EMBL" id="BAABEZ010000024">
    <property type="protein sequence ID" value="GAA4458571.1"/>
    <property type="molecule type" value="Genomic_DNA"/>
</dbReference>